<dbReference type="SUPFAM" id="SSF57845">
    <property type="entry name" value="B-box zinc-binding domain"/>
    <property type="match status" value="1"/>
</dbReference>
<dbReference type="Proteomes" id="UP001652642">
    <property type="component" value="Chromosome 2"/>
</dbReference>
<dbReference type="PRINTS" id="PR01407">
    <property type="entry name" value="BUTYPHLNCDUF"/>
</dbReference>
<dbReference type="Gene3D" id="3.30.160.60">
    <property type="entry name" value="Classic Zinc Finger"/>
    <property type="match status" value="1"/>
</dbReference>
<evidence type="ECO:0000256" key="4">
    <source>
        <dbReference type="ARBA" id="ARBA00008518"/>
    </source>
</evidence>
<comment type="catalytic activity">
    <reaction evidence="1">
        <text>S-ubiquitinyl-[E2 ubiquitin-conjugating enzyme]-L-cysteine + [acceptor protein]-L-lysine = [E2 ubiquitin-conjugating enzyme]-L-cysteine + N(6)-ubiquitinyl-[acceptor protein]-L-lysine.</text>
        <dbReference type="EC" id="2.3.2.27"/>
    </reaction>
</comment>
<dbReference type="Pfam" id="PF13765">
    <property type="entry name" value="PRY"/>
    <property type="match status" value="1"/>
</dbReference>
<dbReference type="RefSeq" id="XP_072844836.1">
    <property type="nucleotide sequence ID" value="XM_072988735.1"/>
</dbReference>
<keyword evidence="7" id="KW-0963">Cytoplasm</keyword>
<evidence type="ECO:0000256" key="3">
    <source>
        <dbReference type="ARBA" id="ARBA00004906"/>
    </source>
</evidence>
<keyword evidence="10" id="KW-0479">Metal-binding</keyword>
<evidence type="ECO:0000256" key="7">
    <source>
        <dbReference type="ARBA" id="ARBA00022490"/>
    </source>
</evidence>
<dbReference type="CDD" id="cd19762">
    <property type="entry name" value="Bbox2_TRIM7-like"/>
    <property type="match status" value="1"/>
</dbReference>
<evidence type="ECO:0000259" key="18">
    <source>
        <dbReference type="PROSITE" id="PS50089"/>
    </source>
</evidence>
<dbReference type="InterPro" id="IPR000315">
    <property type="entry name" value="Znf_B-box"/>
</dbReference>
<keyword evidence="21" id="KW-1185">Reference proteome</keyword>
<evidence type="ECO:0000256" key="14">
    <source>
        <dbReference type="ARBA" id="ARBA00023054"/>
    </source>
</evidence>
<dbReference type="InterPro" id="IPR017907">
    <property type="entry name" value="Znf_RING_CS"/>
</dbReference>
<dbReference type="PRINTS" id="PR01406">
    <property type="entry name" value="BBOXZNFINGER"/>
</dbReference>
<dbReference type="RefSeq" id="XP_072844835.1">
    <property type="nucleotide sequence ID" value="XM_072988734.1"/>
</dbReference>
<comment type="function">
    <text evidence="15">Neurotoxin that produces dose-dependent hypolocomotion and hyperalgesia in mice. May directly act on the central nervous system, as it is 6500-fold more potent when administered intracerebroventricularly than intraperitoneal.</text>
</comment>
<dbReference type="InterPro" id="IPR043136">
    <property type="entry name" value="B30.2/SPRY_sf"/>
</dbReference>
<keyword evidence="11 16" id="KW-0863">Zinc-finger</keyword>
<evidence type="ECO:0000256" key="2">
    <source>
        <dbReference type="ARBA" id="ARBA00004496"/>
    </source>
</evidence>
<dbReference type="CDD" id="cd12888">
    <property type="entry name" value="SPRY_PRY_TRIM7_like"/>
    <property type="match status" value="1"/>
</dbReference>
<dbReference type="InterPro" id="IPR050143">
    <property type="entry name" value="TRIM/RBCC"/>
</dbReference>
<dbReference type="PROSITE" id="PS50089">
    <property type="entry name" value="ZF_RING_2"/>
    <property type="match status" value="1"/>
</dbReference>
<reference evidence="21 22" key="1">
    <citation type="submission" date="2025-05" db="UniProtKB">
        <authorList>
            <consortium name="RefSeq"/>
        </authorList>
    </citation>
    <scope>NUCLEOTIDE SEQUENCE [LARGE SCALE GENOMIC DNA]</scope>
</reference>
<dbReference type="SMART" id="SM00184">
    <property type="entry name" value="RING"/>
    <property type="match status" value="1"/>
</dbReference>
<evidence type="ECO:0000256" key="13">
    <source>
        <dbReference type="ARBA" id="ARBA00022833"/>
    </source>
</evidence>
<evidence type="ECO:0000256" key="12">
    <source>
        <dbReference type="ARBA" id="ARBA00022786"/>
    </source>
</evidence>
<evidence type="ECO:0000256" key="16">
    <source>
        <dbReference type="PROSITE-ProRule" id="PRU00024"/>
    </source>
</evidence>
<comment type="similarity">
    <text evidence="4">Belongs to the TRIM/RBCC family.</text>
</comment>
<dbReference type="InterPro" id="IPR001841">
    <property type="entry name" value="Znf_RING"/>
</dbReference>
<dbReference type="SUPFAM" id="SSF57850">
    <property type="entry name" value="RING/U-box"/>
    <property type="match status" value="1"/>
</dbReference>
<dbReference type="Pfam" id="PF00622">
    <property type="entry name" value="SPRY"/>
    <property type="match status" value="1"/>
</dbReference>
<keyword evidence="13" id="KW-0862">Zinc</keyword>
<dbReference type="PROSITE" id="PS50188">
    <property type="entry name" value="B302_SPRY"/>
    <property type="match status" value="1"/>
</dbReference>
<evidence type="ECO:0000256" key="11">
    <source>
        <dbReference type="ARBA" id="ARBA00022771"/>
    </source>
</evidence>
<dbReference type="SMART" id="SM00589">
    <property type="entry name" value="PRY"/>
    <property type="match status" value="1"/>
</dbReference>
<evidence type="ECO:0000256" key="10">
    <source>
        <dbReference type="ARBA" id="ARBA00022723"/>
    </source>
</evidence>
<dbReference type="CDD" id="cd16594">
    <property type="entry name" value="RING-HC_TRIM7-like_C-IV"/>
    <property type="match status" value="1"/>
</dbReference>
<dbReference type="Gene3D" id="2.60.120.920">
    <property type="match status" value="1"/>
</dbReference>
<dbReference type="InterPro" id="IPR001870">
    <property type="entry name" value="B30.2/SPRY"/>
</dbReference>
<protein>
    <recommendedName>
        <fullName evidence="6">RING-type E3 ubiquitin transferase</fullName>
        <ecNumber evidence="6">2.3.2.27</ecNumber>
    </recommendedName>
</protein>
<evidence type="ECO:0000256" key="8">
    <source>
        <dbReference type="ARBA" id="ARBA00022679"/>
    </source>
</evidence>
<dbReference type="InterPro" id="IPR013083">
    <property type="entry name" value="Znf_RING/FYVE/PHD"/>
</dbReference>
<evidence type="ECO:0000313" key="21">
    <source>
        <dbReference type="Proteomes" id="UP001652642"/>
    </source>
</evidence>
<name>A0ABM5FHG3_9SAUR</name>
<dbReference type="Pfam" id="PF00643">
    <property type="entry name" value="zf-B_box"/>
    <property type="match status" value="1"/>
</dbReference>
<keyword evidence="12" id="KW-0833">Ubl conjugation pathway</keyword>
<evidence type="ECO:0000256" key="17">
    <source>
        <dbReference type="SAM" id="Coils"/>
    </source>
</evidence>
<sequence length="478" mass="54924">MATASLLRFCEEVTCSMCLDYLKDPVTIECGHNFCRACLTQCWEGTEGIKVSCPQCRKKVRRNLIPNWQLANFVELTKKLPLQGEKGAEGKGRLCWMHQEPLKLFCKDDEALICVVCDRSKEHRDHDVVPLEEAAEDYKGPLCNCLQLLEAERTKILAYKADTEEKSQELLDLTKAQINKTKEHFRELSSFLNEQEKLLLAQLEEVEKEIVKKREERLARLSEELSSLGGLIREMEEKRQQPPEELLQDIRNVLQRHEKRETLLNPVACPPELKLKIWDVCDRNIILAEMIGQFQDALLPKSQLQKANVTLDPETANKWLVLSEDCKSVSDEYRLQDVPDNPERFDLCCYVLGHEGFTAGRHYWEITVGDEGEWAVGVARKSLRRKDYVDLRTEEGIWAVVKLESGYITSDLPDKSFLPLSEKLRRIRVSLDYEKGHVVFHDASTGSHLYTFSGASFSGETLLPFFFVWRTASLTISP</sequence>
<dbReference type="InterPro" id="IPR013320">
    <property type="entry name" value="ConA-like_dom_sf"/>
</dbReference>
<dbReference type="Gene3D" id="3.30.40.10">
    <property type="entry name" value="Zinc/RING finger domain, C3HC4 (zinc finger)"/>
    <property type="match status" value="1"/>
</dbReference>
<comment type="subcellular location">
    <subcellularLocation>
        <location evidence="2">Cytoplasm</location>
    </subcellularLocation>
</comment>
<dbReference type="Pfam" id="PF15227">
    <property type="entry name" value="zf-C3HC4_4"/>
    <property type="match status" value="1"/>
</dbReference>
<evidence type="ECO:0000259" key="20">
    <source>
        <dbReference type="PROSITE" id="PS50188"/>
    </source>
</evidence>
<evidence type="ECO:0000256" key="15">
    <source>
        <dbReference type="ARBA" id="ARBA00034460"/>
    </source>
</evidence>
<keyword evidence="14 17" id="KW-0175">Coiled coil</keyword>
<comment type="similarity">
    <text evidence="5">Belongs to the ohanin/vespryn family.</text>
</comment>
<organism evidence="21 23">
    <name type="scientific">Pogona vitticeps</name>
    <name type="common">central bearded dragon</name>
    <dbReference type="NCBI Taxonomy" id="103695"/>
    <lineage>
        <taxon>Eukaryota</taxon>
        <taxon>Metazoa</taxon>
        <taxon>Chordata</taxon>
        <taxon>Craniata</taxon>
        <taxon>Vertebrata</taxon>
        <taxon>Euteleostomi</taxon>
        <taxon>Lepidosauria</taxon>
        <taxon>Squamata</taxon>
        <taxon>Bifurcata</taxon>
        <taxon>Unidentata</taxon>
        <taxon>Episquamata</taxon>
        <taxon>Toxicofera</taxon>
        <taxon>Iguania</taxon>
        <taxon>Acrodonta</taxon>
        <taxon>Agamidae</taxon>
        <taxon>Amphibolurinae</taxon>
        <taxon>Pogona</taxon>
    </lineage>
</organism>
<dbReference type="SUPFAM" id="SSF49899">
    <property type="entry name" value="Concanavalin A-like lectins/glucanases"/>
    <property type="match status" value="1"/>
</dbReference>
<evidence type="ECO:0000259" key="19">
    <source>
        <dbReference type="PROSITE" id="PS50119"/>
    </source>
</evidence>
<dbReference type="PANTHER" id="PTHR24103">
    <property type="entry name" value="E3 UBIQUITIN-PROTEIN LIGASE TRIM"/>
    <property type="match status" value="1"/>
</dbReference>
<feature type="coiled-coil region" evidence="17">
    <location>
        <begin position="189"/>
        <end position="238"/>
    </location>
</feature>
<gene>
    <name evidence="22 23" type="primary">LOC110070414</name>
</gene>
<dbReference type="PROSITE" id="PS00518">
    <property type="entry name" value="ZF_RING_1"/>
    <property type="match status" value="1"/>
</dbReference>
<dbReference type="EC" id="2.3.2.27" evidence="6"/>
<keyword evidence="9" id="KW-0528">Neurotoxin</keyword>
<comment type="pathway">
    <text evidence="3">Protein modification; protein ubiquitination.</text>
</comment>
<evidence type="ECO:0000313" key="23">
    <source>
        <dbReference type="RefSeq" id="XP_072844836.1"/>
    </source>
</evidence>
<dbReference type="InterPro" id="IPR020457">
    <property type="entry name" value="Znf_B-box_chordata"/>
</dbReference>
<evidence type="ECO:0000256" key="6">
    <source>
        <dbReference type="ARBA" id="ARBA00012483"/>
    </source>
</evidence>
<dbReference type="GeneID" id="110070414"/>
<accession>A0ABM5FHG3</accession>
<evidence type="ECO:0000256" key="9">
    <source>
        <dbReference type="ARBA" id="ARBA00022699"/>
    </source>
</evidence>
<feature type="domain" description="RING-type" evidence="18">
    <location>
        <begin position="15"/>
        <end position="57"/>
    </location>
</feature>
<dbReference type="SMART" id="SM00336">
    <property type="entry name" value="BBOX"/>
    <property type="match status" value="1"/>
</dbReference>
<dbReference type="InterPro" id="IPR003879">
    <property type="entry name" value="Butyrophylin_SPRY"/>
</dbReference>
<dbReference type="InterPro" id="IPR006574">
    <property type="entry name" value="PRY"/>
</dbReference>
<feature type="domain" description="B30.2/SPRY" evidence="20">
    <location>
        <begin position="289"/>
        <end position="478"/>
    </location>
</feature>
<dbReference type="SMART" id="SM00449">
    <property type="entry name" value="SPRY"/>
    <property type="match status" value="1"/>
</dbReference>
<evidence type="ECO:0000256" key="1">
    <source>
        <dbReference type="ARBA" id="ARBA00000900"/>
    </source>
</evidence>
<proteinExistence type="inferred from homology"/>
<feature type="domain" description="B box-type" evidence="19">
    <location>
        <begin position="90"/>
        <end position="131"/>
    </location>
</feature>
<evidence type="ECO:0000256" key="5">
    <source>
        <dbReference type="ARBA" id="ARBA00009651"/>
    </source>
</evidence>
<evidence type="ECO:0000313" key="22">
    <source>
        <dbReference type="RefSeq" id="XP_072844835.1"/>
    </source>
</evidence>
<keyword evidence="8" id="KW-0808">Transferase</keyword>
<dbReference type="InterPro" id="IPR003877">
    <property type="entry name" value="SPRY_dom"/>
</dbReference>
<dbReference type="PROSITE" id="PS50119">
    <property type="entry name" value="ZF_BBOX"/>
    <property type="match status" value="1"/>
</dbReference>
<keyword evidence="9" id="KW-0800">Toxin</keyword>